<evidence type="ECO:0000256" key="1">
    <source>
        <dbReference type="SAM" id="MobiDB-lite"/>
    </source>
</evidence>
<sequence>EITLNTSLTMSSTGGPPSFSATWRPGSNSSTSNNNTRTKPVSFQRSIEEQNKAPSIQDVDRRAKNSNTETVKEAGTTPKPASFGDATHTHVDNKMIERFSNFIVKIFNKCGCVSLFLFLFMFKVVSVVNLVLLILVNLSVPFFKSPPLLGRLF</sequence>
<evidence type="ECO:0000256" key="2">
    <source>
        <dbReference type="SAM" id="Phobius"/>
    </source>
</evidence>
<organism evidence="3">
    <name type="scientific">Helianthus annuus</name>
    <name type="common">Common sunflower</name>
    <dbReference type="NCBI Taxonomy" id="4232"/>
    <lineage>
        <taxon>Eukaryota</taxon>
        <taxon>Viridiplantae</taxon>
        <taxon>Streptophyta</taxon>
        <taxon>Embryophyta</taxon>
        <taxon>Tracheophyta</taxon>
        <taxon>Spermatophyta</taxon>
        <taxon>Magnoliopsida</taxon>
        <taxon>eudicotyledons</taxon>
        <taxon>Gunneridae</taxon>
        <taxon>Pentapetalae</taxon>
        <taxon>asterids</taxon>
        <taxon>campanulids</taxon>
        <taxon>Asterales</taxon>
        <taxon>Asteraceae</taxon>
        <taxon>Asteroideae</taxon>
        <taxon>Heliantheae alliance</taxon>
        <taxon>Heliantheae</taxon>
        <taxon>Helianthus</taxon>
    </lineage>
</organism>
<keyword evidence="2" id="KW-0812">Transmembrane</keyword>
<keyword evidence="2" id="KW-0472">Membrane</keyword>
<name>Q6T8D0_HELAN</name>
<reference evidence="3" key="1">
    <citation type="submission" date="2003-10" db="EMBL/GenBank/DDBJ databases">
        <title>Isolation and characterization of cDNA clones of transcripts associated with derooting and adventitious root formation in hypocotyls of Helianthus anuus seedlings.</title>
        <authorList>
            <person name="Oliver M.J."/>
            <person name="Reid D.M."/>
            <person name="Mukherjee I."/>
            <person name="Ritter D."/>
        </authorList>
    </citation>
    <scope>NUCLEOTIDE SEQUENCE</scope>
    <source>
        <tissue evidence="3">Hypocotyl</tissue>
    </source>
</reference>
<proteinExistence type="evidence at transcript level"/>
<feature type="transmembrane region" description="Helical" evidence="2">
    <location>
        <begin position="115"/>
        <end position="143"/>
    </location>
</feature>
<feature type="compositionally biased region" description="Low complexity" evidence="1">
    <location>
        <begin position="27"/>
        <end position="36"/>
    </location>
</feature>
<dbReference type="EMBL" id="AY428597">
    <property type="protein sequence ID" value="AAR23802.1"/>
    <property type="molecule type" value="mRNA"/>
</dbReference>
<keyword evidence="2" id="KW-1133">Transmembrane helix</keyword>
<feature type="region of interest" description="Disordered" evidence="1">
    <location>
        <begin position="1"/>
        <end position="87"/>
    </location>
</feature>
<feature type="compositionally biased region" description="Polar residues" evidence="1">
    <location>
        <begin position="1"/>
        <end position="21"/>
    </location>
</feature>
<feature type="non-terminal residue" evidence="3">
    <location>
        <position position="1"/>
    </location>
</feature>
<dbReference type="AlphaFoldDB" id="Q6T8D0"/>
<accession>Q6T8D0</accession>
<evidence type="ECO:0000313" key="3">
    <source>
        <dbReference type="EMBL" id="AAR23802.1"/>
    </source>
</evidence>
<protein>
    <submittedName>
        <fullName evidence="3">Uncharacterized protein</fullName>
    </submittedName>
</protein>